<dbReference type="KEGG" id="dpt:Deipr_2287"/>
<dbReference type="Proteomes" id="UP000007718">
    <property type="component" value="Plasmid pDEIPR02"/>
</dbReference>
<dbReference type="InterPro" id="IPR015947">
    <property type="entry name" value="PUA-like_sf"/>
</dbReference>
<reference evidence="1 2" key="2">
    <citation type="journal article" date="2012" name="Stand. Genomic Sci.">
        <title>Complete genome sequence of the orange-red pigmented, radioresistant Deinococcus proteolyticus type strain (MRP(T)).</title>
        <authorList>
            <person name="Copeland A."/>
            <person name="Zeytun A."/>
            <person name="Yassawong M."/>
            <person name="Nolan M."/>
            <person name="Lucas S."/>
            <person name="Hammon N."/>
            <person name="Deshpande S."/>
            <person name="Cheng J.F."/>
            <person name="Han C."/>
            <person name="Tapia R."/>
            <person name="Goodwin L.A."/>
            <person name="Pitluck S."/>
            <person name="Mavromatis K."/>
            <person name="Liolios K."/>
            <person name="Pagani I."/>
            <person name="Ivanova N."/>
            <person name="Mikhailova N."/>
            <person name="Pati A."/>
            <person name="Chen A."/>
            <person name="Palaniappan K."/>
            <person name="Land M."/>
            <person name="Hauser L."/>
            <person name="Jeffries C.D."/>
            <person name="Brambilla E.M."/>
            <person name="Rohde M."/>
            <person name="Sikorski J."/>
            <person name="Pukall R."/>
            <person name="Goker M."/>
            <person name="Detter J.C."/>
            <person name="Woyke T."/>
            <person name="Bristow J."/>
            <person name="Eisen J.A."/>
            <person name="Markowitz V."/>
            <person name="Hugenholtz P."/>
            <person name="Kyrpides N.C."/>
            <person name="Klenk H.P."/>
            <person name="Lapidus A."/>
        </authorList>
    </citation>
    <scope>NUCLEOTIDE SEQUENCE [LARGE SCALE GENOMIC DNA]</scope>
    <source>
        <strain evidence="2">ATCC 35074 / DSM 20540 / JCM 6276 / NBRC 101906 / NCIMB 13154 / VKM Ac-1939 / CCM 2703 / MRP</strain>
        <plasmid evidence="2">Plasmid pDEIPR02</plasmid>
    </source>
</reference>
<evidence type="ECO:0000313" key="2">
    <source>
        <dbReference type="Proteomes" id="UP000007718"/>
    </source>
</evidence>
<organism evidence="1 2">
    <name type="scientific">Deinococcus proteolyticus (strain ATCC 35074 / DSM 20540 / JCM 6276 / NBRC 101906 / NCIMB 13154 / VKM Ac-1939 / CCM 2703 / MRP)</name>
    <dbReference type="NCBI Taxonomy" id="693977"/>
    <lineage>
        <taxon>Bacteria</taxon>
        <taxon>Thermotogati</taxon>
        <taxon>Deinococcota</taxon>
        <taxon>Deinococci</taxon>
        <taxon>Deinococcales</taxon>
        <taxon>Deinococcaceae</taxon>
        <taxon>Deinococcus</taxon>
    </lineage>
</organism>
<evidence type="ECO:0008006" key="3">
    <source>
        <dbReference type="Google" id="ProtNLM"/>
    </source>
</evidence>
<name>F0RQ54_DEIPM</name>
<dbReference type="RefSeq" id="WP_013615767.1">
    <property type="nucleotide sequence ID" value="NC_015162.1"/>
</dbReference>
<dbReference type="HOGENOM" id="CLU_029111_0_0_0"/>
<keyword evidence="1" id="KW-0614">Plasmid</keyword>
<dbReference type="OrthoDB" id="53782at2"/>
<reference evidence="2" key="1">
    <citation type="submission" date="2011-02" db="EMBL/GenBank/DDBJ databases">
        <title>The complete sequence of plasmid2 of Deinococcus proteolyticus DSM 20540.</title>
        <authorList>
            <consortium name="US DOE Joint Genome Institute (JGI-PGF)"/>
            <person name="Lucas S."/>
            <person name="Copeland A."/>
            <person name="Lapidus A."/>
            <person name="Bruce D."/>
            <person name="Goodwin L."/>
            <person name="Pitluck S."/>
            <person name="Kyrpides N."/>
            <person name="Mavromatis K."/>
            <person name="Pagani I."/>
            <person name="Ivanova N."/>
            <person name="Ovchinnikova G."/>
            <person name="Zeytun A."/>
            <person name="Detter J.C."/>
            <person name="Han C."/>
            <person name="Land M."/>
            <person name="Hauser L."/>
            <person name="Markowitz V."/>
            <person name="Cheng J.-F."/>
            <person name="Hugenholtz P."/>
            <person name="Woyke T."/>
            <person name="Wu D."/>
            <person name="Pukall R."/>
            <person name="Steenblock K."/>
            <person name="Brambilla E."/>
            <person name="Klenk H.-P."/>
            <person name="Eisen J.A."/>
        </authorList>
    </citation>
    <scope>NUCLEOTIDE SEQUENCE [LARGE SCALE GENOMIC DNA]</scope>
    <source>
        <strain evidence="2">ATCC 35074 / DSM 20540 / JCM 6276 / NBRC 101906 / NCIMB 13154 / VKM Ac-1939 / CCM 2703 / MRP</strain>
        <plasmid evidence="2">Plasmid pDEIPR02</plasmid>
    </source>
</reference>
<keyword evidence="2" id="KW-1185">Reference proteome</keyword>
<dbReference type="SUPFAM" id="SSF88697">
    <property type="entry name" value="PUA domain-like"/>
    <property type="match status" value="1"/>
</dbReference>
<evidence type="ECO:0000313" key="1">
    <source>
        <dbReference type="EMBL" id="ADY27413.1"/>
    </source>
</evidence>
<gene>
    <name evidence="1" type="ordered locus">Deipr_2287</name>
</gene>
<sequence length="507" mass="57528">MGKLHPYVWELYEGTPGGQAMLDYFSRLPTEYRTSGLYLEVLNGADHLEEAIEAGSPMVPPAPDVLNFIEGVKAFAQAQPASSPEQARELLHALVSEDGPSFLVAGEAFQLDEYLALDNLHLISLALHLAHPDVFVPYGFQDNYWGVDQMAREFAIALPPIPPKRDFKARWLYFSDYSQAFQNFRIEHGMSLPELLAFMNDFAPLYLTRADETLPEPLNAWLLIGNSEEDGAKGHMDYLIEQGDQGRAAWQGNLNMRRGDVVLMYLYSPLKQLYALGRVVEDGYLSPFFHYKQAVQVGHFQRVPPLSYRELSSGPVMSRSGLVARRMQGASGALLTREEYQELMDALIGRGLDPAQVPGLPVLPSARLEQLGSERDVELQLVEPLLERLGLTDEDWVRQLPVRMGRGERNYPDYVLGVTGDFPEQRVQALIEVKYRTPHERDWKEAFWQAKSYALRLQAKALVVASADGLRVYQRRQSNFVWEQGWALTWEEVLEAQVMTQLRRVLT</sequence>
<dbReference type="AlphaFoldDB" id="F0RQ54"/>
<protein>
    <recommendedName>
        <fullName evidence="3">Type I restriction enzyme R protein N-terminal domain-containing protein</fullName>
    </recommendedName>
</protein>
<geneLocation type="plasmid" evidence="1 2">
    <name>pDEIPR02</name>
</geneLocation>
<accession>F0RQ54</accession>
<proteinExistence type="predicted"/>
<dbReference type="EMBL" id="CP002538">
    <property type="protein sequence ID" value="ADY27413.1"/>
    <property type="molecule type" value="Genomic_DNA"/>
</dbReference>